<evidence type="ECO:0000256" key="1">
    <source>
        <dbReference type="ARBA" id="ARBA00007534"/>
    </source>
</evidence>
<sequence length="288" mass="28960">MFRRYALAVLVAGTALAGVATGTASAAPGCGDFHWLGAAGSGQRDGAGLTANAGMGPVVYQSFQQLQSELAASGQTITAEAVQYPAAPVPLNGGIGGWMGFMDSVKAGTDAAAKQFEAFTERCPTTKVVLAGYSQGAMVIHRNLHDLAEDPHVAAALLIADGDRLPADTTVNLGSTAYATTPSVGKGVAQEHSFLASAPTSELPPELGARTISVCDVGDPVCDADPDADTDELSPAALAIHTSYAPTTSGPHAWGTPLYQLVAAASPTATVGSDGVSALVDGLATPVR</sequence>
<keyword evidence="5" id="KW-0732">Signal</keyword>
<dbReference type="InterPro" id="IPR000675">
    <property type="entry name" value="Cutinase/axe"/>
</dbReference>
<reference evidence="6" key="2">
    <citation type="journal article" date="2022" name="BMC Genomics">
        <title>Comparative genome analysis of mycobacteria focusing on tRNA and non-coding RNA.</title>
        <authorList>
            <person name="Behra P.R.K."/>
            <person name="Pettersson B.M.F."/>
            <person name="Ramesh M."/>
            <person name="Das S."/>
            <person name="Dasgupta S."/>
            <person name="Kirsebom L.A."/>
        </authorList>
    </citation>
    <scope>NUCLEOTIDE SEQUENCE</scope>
    <source>
        <strain evidence="6">DSM 44838</strain>
    </source>
</reference>
<comment type="similarity">
    <text evidence="1">Belongs to the cutinase family.</text>
</comment>
<evidence type="ECO:0000256" key="3">
    <source>
        <dbReference type="ARBA" id="ARBA00022801"/>
    </source>
</evidence>
<dbReference type="SMART" id="SM01110">
    <property type="entry name" value="Cutinase"/>
    <property type="match status" value="1"/>
</dbReference>
<keyword evidence="7" id="KW-1185">Reference proteome</keyword>
<dbReference type="PANTHER" id="PTHR33630:SF9">
    <property type="entry name" value="CUTINASE 4"/>
    <property type="match status" value="1"/>
</dbReference>
<dbReference type="Gene3D" id="3.40.50.1820">
    <property type="entry name" value="alpha/beta hydrolase"/>
    <property type="match status" value="1"/>
</dbReference>
<name>A0A9X2YHF9_9MYCO</name>
<comment type="caution">
    <text evidence="6">The sequence shown here is derived from an EMBL/GenBank/DDBJ whole genome shotgun (WGS) entry which is preliminary data.</text>
</comment>
<dbReference type="SUPFAM" id="SSF53474">
    <property type="entry name" value="alpha/beta-Hydrolases"/>
    <property type="match status" value="1"/>
</dbReference>
<dbReference type="RefSeq" id="WP_263994266.1">
    <property type="nucleotide sequence ID" value="NZ_JACKVK010000002.1"/>
</dbReference>
<evidence type="ECO:0000313" key="6">
    <source>
        <dbReference type="EMBL" id="MCV7419473.1"/>
    </source>
</evidence>
<feature type="chain" id="PRO_5040936409" evidence="5">
    <location>
        <begin position="27"/>
        <end position="288"/>
    </location>
</feature>
<feature type="signal peptide" evidence="5">
    <location>
        <begin position="1"/>
        <end position="26"/>
    </location>
</feature>
<proteinExistence type="inferred from homology"/>
<gene>
    <name evidence="6" type="ORF">H7K45_02885</name>
</gene>
<organism evidence="6 7">
    <name type="scientific">Mycobacterium yunnanensis</name>
    <dbReference type="NCBI Taxonomy" id="368477"/>
    <lineage>
        <taxon>Bacteria</taxon>
        <taxon>Bacillati</taxon>
        <taxon>Actinomycetota</taxon>
        <taxon>Actinomycetes</taxon>
        <taxon>Mycobacteriales</taxon>
        <taxon>Mycobacteriaceae</taxon>
        <taxon>Mycobacterium</taxon>
    </lineage>
</organism>
<evidence type="ECO:0000313" key="7">
    <source>
        <dbReference type="Proteomes" id="UP001141629"/>
    </source>
</evidence>
<dbReference type="Pfam" id="PF01083">
    <property type="entry name" value="Cutinase"/>
    <property type="match status" value="1"/>
</dbReference>
<dbReference type="AlphaFoldDB" id="A0A9X2YHF9"/>
<keyword evidence="2" id="KW-0719">Serine esterase</keyword>
<evidence type="ECO:0000256" key="4">
    <source>
        <dbReference type="ARBA" id="ARBA00023157"/>
    </source>
</evidence>
<keyword evidence="3" id="KW-0378">Hydrolase</keyword>
<dbReference type="EMBL" id="JACKVK010000002">
    <property type="protein sequence ID" value="MCV7419473.1"/>
    <property type="molecule type" value="Genomic_DNA"/>
</dbReference>
<dbReference type="InterPro" id="IPR029058">
    <property type="entry name" value="AB_hydrolase_fold"/>
</dbReference>
<accession>A0A9X2YHF9</accession>
<evidence type="ECO:0000256" key="5">
    <source>
        <dbReference type="SAM" id="SignalP"/>
    </source>
</evidence>
<dbReference type="Proteomes" id="UP001141629">
    <property type="component" value="Unassembled WGS sequence"/>
</dbReference>
<dbReference type="PANTHER" id="PTHR33630">
    <property type="entry name" value="CUTINASE RV1984C-RELATED-RELATED"/>
    <property type="match status" value="1"/>
</dbReference>
<protein>
    <submittedName>
        <fullName evidence="6">Cutinase family protein</fullName>
    </submittedName>
</protein>
<reference evidence="6" key="1">
    <citation type="submission" date="2020-07" db="EMBL/GenBank/DDBJ databases">
        <authorList>
            <person name="Pettersson B.M.F."/>
            <person name="Behra P.R.K."/>
            <person name="Ramesh M."/>
            <person name="Das S."/>
            <person name="Dasgupta S."/>
            <person name="Kirsebom L.A."/>
        </authorList>
    </citation>
    <scope>NUCLEOTIDE SEQUENCE</scope>
    <source>
        <strain evidence="6">DSM 44838</strain>
    </source>
</reference>
<dbReference type="GO" id="GO:0052689">
    <property type="term" value="F:carboxylic ester hydrolase activity"/>
    <property type="evidence" value="ECO:0007669"/>
    <property type="project" value="UniProtKB-KW"/>
</dbReference>
<evidence type="ECO:0000256" key="2">
    <source>
        <dbReference type="ARBA" id="ARBA00022487"/>
    </source>
</evidence>
<keyword evidence="4" id="KW-1015">Disulfide bond</keyword>